<feature type="transmembrane region" description="Helical" evidence="9">
    <location>
        <begin position="194"/>
        <end position="214"/>
    </location>
</feature>
<gene>
    <name evidence="11" type="ORF">PAPYR_1079</name>
</gene>
<organism evidence="11 12">
    <name type="scientific">Paratrimastix pyriformis</name>
    <dbReference type="NCBI Taxonomy" id="342808"/>
    <lineage>
        <taxon>Eukaryota</taxon>
        <taxon>Metamonada</taxon>
        <taxon>Preaxostyla</taxon>
        <taxon>Paratrimastigidae</taxon>
        <taxon>Paratrimastix</taxon>
    </lineage>
</organism>
<protein>
    <submittedName>
        <fullName evidence="11">Mg2+ transporter-e family</fullName>
    </submittedName>
</protein>
<dbReference type="Proteomes" id="UP001141327">
    <property type="component" value="Unassembled WGS sequence"/>
</dbReference>
<keyword evidence="4 9" id="KW-0812">Transmembrane</keyword>
<feature type="transmembrane region" description="Helical" evidence="9">
    <location>
        <begin position="149"/>
        <end position="182"/>
    </location>
</feature>
<keyword evidence="7 9" id="KW-0472">Membrane</keyword>
<dbReference type="InterPro" id="IPR036739">
    <property type="entry name" value="SLC41_membr_dom_sf"/>
</dbReference>
<dbReference type="PANTHER" id="PTHR41394:SF5">
    <property type="entry name" value="SLC41A_MGTE INTEGRAL MEMBRANE DOMAIN-CONTAINING PROTEIN"/>
    <property type="match status" value="1"/>
</dbReference>
<evidence type="ECO:0000256" key="8">
    <source>
        <dbReference type="SAM" id="MobiDB-lite"/>
    </source>
</evidence>
<feature type="transmembrane region" description="Helical" evidence="9">
    <location>
        <begin position="117"/>
        <end position="137"/>
    </location>
</feature>
<evidence type="ECO:0000256" key="7">
    <source>
        <dbReference type="ARBA" id="ARBA00023136"/>
    </source>
</evidence>
<evidence type="ECO:0000256" key="2">
    <source>
        <dbReference type="ARBA" id="ARBA00009749"/>
    </source>
</evidence>
<evidence type="ECO:0000256" key="6">
    <source>
        <dbReference type="ARBA" id="ARBA00022989"/>
    </source>
</evidence>
<evidence type="ECO:0000256" key="3">
    <source>
        <dbReference type="ARBA" id="ARBA00022448"/>
    </source>
</evidence>
<evidence type="ECO:0000256" key="5">
    <source>
        <dbReference type="ARBA" id="ARBA00022842"/>
    </source>
</evidence>
<accession>A0ABQ8UVF5</accession>
<comment type="similarity">
    <text evidence="2">Belongs to the SLC41A transporter family.</text>
</comment>
<dbReference type="InterPro" id="IPR006667">
    <property type="entry name" value="SLC41_membr_dom"/>
</dbReference>
<evidence type="ECO:0000256" key="4">
    <source>
        <dbReference type="ARBA" id="ARBA00022692"/>
    </source>
</evidence>
<feature type="domain" description="SLC41A/MgtE integral membrane" evidence="10">
    <location>
        <begin position="76"/>
        <end position="207"/>
    </location>
</feature>
<feature type="transmembrane region" description="Helical" evidence="9">
    <location>
        <begin position="37"/>
        <end position="57"/>
    </location>
</feature>
<dbReference type="EMBL" id="JAPMOS010000003">
    <property type="protein sequence ID" value="KAJ4462441.1"/>
    <property type="molecule type" value="Genomic_DNA"/>
</dbReference>
<dbReference type="SUPFAM" id="SSF161093">
    <property type="entry name" value="MgtE membrane domain-like"/>
    <property type="match status" value="1"/>
</dbReference>
<keyword evidence="5" id="KW-0460">Magnesium</keyword>
<evidence type="ECO:0000256" key="9">
    <source>
        <dbReference type="SAM" id="Phobius"/>
    </source>
</evidence>
<dbReference type="Pfam" id="PF01769">
    <property type="entry name" value="MgtE"/>
    <property type="match status" value="1"/>
</dbReference>
<dbReference type="PANTHER" id="PTHR41394">
    <property type="entry name" value="MAGNESIUM TRANSPORTER MGTE"/>
    <property type="match status" value="1"/>
</dbReference>
<evidence type="ECO:0000259" key="10">
    <source>
        <dbReference type="Pfam" id="PF01769"/>
    </source>
</evidence>
<sequence>MKRQDIPQESDTESGSEEKGKSEMTRRSFSSEVVHLWLKRSSFLVALLLFQSLSGVIMKKFEGLLASHVEITLFLTMLVGAGGNTSNQSSVQVITGLATGKIKLTMTSFRNLFRKELSAGLLSALTLAAVGGIRVWISYGLSPEDKGSLATAALVLIISGSLFTIALVSTALGVLLPLTLAWLHFDPELAGPALQVMCDIVGVLVTCIVAQAVLA</sequence>
<evidence type="ECO:0000313" key="11">
    <source>
        <dbReference type="EMBL" id="KAJ4462441.1"/>
    </source>
</evidence>
<name>A0ABQ8UVF5_9EUKA</name>
<evidence type="ECO:0000313" key="12">
    <source>
        <dbReference type="Proteomes" id="UP001141327"/>
    </source>
</evidence>
<keyword evidence="6 9" id="KW-1133">Transmembrane helix</keyword>
<dbReference type="Gene3D" id="1.10.357.20">
    <property type="entry name" value="SLC41 divalent cation transporters, integral membrane domain"/>
    <property type="match status" value="1"/>
</dbReference>
<keyword evidence="12" id="KW-1185">Reference proteome</keyword>
<proteinExistence type="inferred from homology"/>
<reference evidence="11" key="1">
    <citation type="journal article" date="2022" name="bioRxiv">
        <title>Genomics of Preaxostyla Flagellates Illuminates Evolutionary Transitions and the Path Towards Mitochondrial Loss.</title>
        <authorList>
            <person name="Novak L.V.F."/>
            <person name="Treitli S.C."/>
            <person name="Pyrih J."/>
            <person name="Halakuc P."/>
            <person name="Pipaliya S.V."/>
            <person name="Vacek V."/>
            <person name="Brzon O."/>
            <person name="Soukal P."/>
            <person name="Eme L."/>
            <person name="Dacks J.B."/>
            <person name="Karnkowska A."/>
            <person name="Elias M."/>
            <person name="Hampl V."/>
        </authorList>
    </citation>
    <scope>NUCLEOTIDE SEQUENCE</scope>
    <source>
        <strain evidence="11">RCP-MX</strain>
    </source>
</reference>
<comment type="subcellular location">
    <subcellularLocation>
        <location evidence="1">Membrane</location>
        <topology evidence="1">Multi-pass membrane protein</topology>
    </subcellularLocation>
</comment>
<feature type="region of interest" description="Disordered" evidence="8">
    <location>
        <begin position="1"/>
        <end position="24"/>
    </location>
</feature>
<comment type="caution">
    <text evidence="11">The sequence shown here is derived from an EMBL/GenBank/DDBJ whole genome shotgun (WGS) entry which is preliminary data.</text>
</comment>
<keyword evidence="3" id="KW-0813">Transport</keyword>
<evidence type="ECO:0000256" key="1">
    <source>
        <dbReference type="ARBA" id="ARBA00004141"/>
    </source>
</evidence>